<feature type="transmembrane region" description="Helical" evidence="16">
    <location>
        <begin position="131"/>
        <end position="151"/>
    </location>
</feature>
<dbReference type="AlphaFoldDB" id="A0A346RJR9"/>
<dbReference type="PANTHER" id="PTHR11435">
    <property type="entry name" value="NADH UBIQUINONE OXIDOREDUCTASE SUBUNIT ND6"/>
    <property type="match status" value="1"/>
</dbReference>
<evidence type="ECO:0000256" key="4">
    <source>
        <dbReference type="ARBA" id="ARBA00021095"/>
    </source>
</evidence>
<comment type="catalytic activity">
    <reaction evidence="15">
        <text>a ubiquinone + NADH + 5 H(+)(in) = a ubiquinol + NAD(+) + 4 H(+)(out)</text>
        <dbReference type="Rhea" id="RHEA:29091"/>
        <dbReference type="Rhea" id="RHEA-COMP:9565"/>
        <dbReference type="Rhea" id="RHEA-COMP:9566"/>
        <dbReference type="ChEBI" id="CHEBI:15378"/>
        <dbReference type="ChEBI" id="CHEBI:16389"/>
        <dbReference type="ChEBI" id="CHEBI:17976"/>
        <dbReference type="ChEBI" id="CHEBI:57540"/>
        <dbReference type="ChEBI" id="CHEBI:57945"/>
        <dbReference type="EC" id="7.1.1.2"/>
    </reaction>
</comment>
<dbReference type="PANTHER" id="PTHR11435:SF1">
    <property type="entry name" value="NADH-UBIQUINONE OXIDOREDUCTASE CHAIN 6"/>
    <property type="match status" value="1"/>
</dbReference>
<keyword evidence="12 17" id="KW-0496">Mitochondrion</keyword>
<geneLocation type="mitochondrion" evidence="17"/>
<name>A0A346RJR9_9CUCU</name>
<evidence type="ECO:0000256" key="6">
    <source>
        <dbReference type="ARBA" id="ARBA00022660"/>
    </source>
</evidence>
<keyword evidence="11" id="KW-0520">NAD</keyword>
<evidence type="ECO:0000256" key="10">
    <source>
        <dbReference type="ARBA" id="ARBA00022989"/>
    </source>
</evidence>
<keyword evidence="8" id="KW-1278">Translocase</keyword>
<keyword evidence="5" id="KW-0813">Transport</keyword>
<dbReference type="EC" id="7.1.1.2" evidence="3"/>
<evidence type="ECO:0000256" key="2">
    <source>
        <dbReference type="ARBA" id="ARBA00005698"/>
    </source>
</evidence>
<reference evidence="17" key="1">
    <citation type="journal article" date="2018" name="J. ISSAAS">
        <title>The contribution of mitochondrial metagenomics to large-scale data mining and phylogenetic analysis of Coleoptera.</title>
        <authorList>
            <person name="Miller K."/>
            <person name="Linard B."/>
            <person name="Motyka M."/>
            <person name="Bocek M."/>
            <person name="Vogler A.P."/>
        </authorList>
    </citation>
    <scope>NUCLEOTIDE SEQUENCE</scope>
</reference>
<evidence type="ECO:0000256" key="15">
    <source>
        <dbReference type="ARBA" id="ARBA00049551"/>
    </source>
</evidence>
<proteinExistence type="inferred from homology"/>
<dbReference type="InterPro" id="IPR050269">
    <property type="entry name" value="ComplexI_Subunit6"/>
</dbReference>
<feature type="transmembrane region" description="Helical" evidence="16">
    <location>
        <begin position="21"/>
        <end position="40"/>
    </location>
</feature>
<feature type="transmembrane region" description="Helical" evidence="16">
    <location>
        <begin position="46"/>
        <end position="65"/>
    </location>
</feature>
<evidence type="ECO:0000256" key="13">
    <source>
        <dbReference type="ARBA" id="ARBA00023136"/>
    </source>
</evidence>
<dbReference type="EMBL" id="MG193492">
    <property type="protein sequence ID" value="AXS66316.1"/>
    <property type="molecule type" value="Genomic_DNA"/>
</dbReference>
<protein>
    <recommendedName>
        <fullName evidence="4">NADH-ubiquinone oxidoreductase chain 6</fullName>
        <ecNumber evidence="3">7.1.1.2</ecNumber>
    </recommendedName>
    <alternativeName>
        <fullName evidence="14">NADH dehydrogenase subunit 6</fullName>
    </alternativeName>
</protein>
<evidence type="ECO:0000256" key="12">
    <source>
        <dbReference type="ARBA" id="ARBA00023128"/>
    </source>
</evidence>
<evidence type="ECO:0000256" key="1">
    <source>
        <dbReference type="ARBA" id="ARBA00004225"/>
    </source>
</evidence>
<evidence type="ECO:0000256" key="16">
    <source>
        <dbReference type="SAM" id="Phobius"/>
    </source>
</evidence>
<feature type="transmembrane region" description="Helical" evidence="16">
    <location>
        <begin position="77"/>
        <end position="95"/>
    </location>
</feature>
<evidence type="ECO:0000256" key="9">
    <source>
        <dbReference type="ARBA" id="ARBA00022982"/>
    </source>
</evidence>
<keyword evidence="7 16" id="KW-0812">Transmembrane</keyword>
<evidence type="ECO:0000256" key="5">
    <source>
        <dbReference type="ARBA" id="ARBA00022448"/>
    </source>
</evidence>
<evidence type="ECO:0000313" key="17">
    <source>
        <dbReference type="EMBL" id="AXS66316.1"/>
    </source>
</evidence>
<sequence length="167" mass="19705">MFFFSLNLILTFSILFMNHPISLGFIILLYTISSCCFMGMFSFNFWFSYILIIIMIGGLLILFIYMTSLASNEKFNLNWKFLVIIPLIIMISWLMKNFDYLDSLSLSFNMIENKNFFLSMSKYYNLPNLKLLMLMIIYLLISMIAVIKISMNNKGPLRQNFYDNTNP</sequence>
<evidence type="ECO:0000256" key="3">
    <source>
        <dbReference type="ARBA" id="ARBA00012944"/>
    </source>
</evidence>
<organism evidence="17">
    <name type="scientific">Cucujoidea sp. 10 KM-2017</name>
    <dbReference type="NCBI Taxonomy" id="2219346"/>
    <lineage>
        <taxon>Eukaryota</taxon>
        <taxon>Metazoa</taxon>
        <taxon>Ecdysozoa</taxon>
        <taxon>Arthropoda</taxon>
        <taxon>Hexapoda</taxon>
        <taxon>Insecta</taxon>
        <taxon>Pterygota</taxon>
        <taxon>Neoptera</taxon>
        <taxon>Endopterygota</taxon>
        <taxon>Coleoptera</taxon>
        <taxon>Polyphaga</taxon>
        <taxon>Cucujiformia</taxon>
    </lineage>
</organism>
<dbReference type="GO" id="GO:0031966">
    <property type="term" value="C:mitochondrial membrane"/>
    <property type="evidence" value="ECO:0007669"/>
    <property type="project" value="UniProtKB-SubCell"/>
</dbReference>
<keyword evidence="6" id="KW-0679">Respiratory chain</keyword>
<gene>
    <name evidence="17" type="primary">nad6</name>
</gene>
<evidence type="ECO:0000256" key="14">
    <source>
        <dbReference type="ARBA" id="ARBA00031019"/>
    </source>
</evidence>
<evidence type="ECO:0000256" key="11">
    <source>
        <dbReference type="ARBA" id="ARBA00023027"/>
    </source>
</evidence>
<keyword evidence="13 16" id="KW-0472">Membrane</keyword>
<comment type="similarity">
    <text evidence="2">Belongs to the complex I subunit 6 family.</text>
</comment>
<keyword evidence="10 16" id="KW-1133">Transmembrane helix</keyword>
<accession>A0A346RJR9</accession>
<evidence type="ECO:0000256" key="8">
    <source>
        <dbReference type="ARBA" id="ARBA00022967"/>
    </source>
</evidence>
<dbReference type="GO" id="GO:0008137">
    <property type="term" value="F:NADH dehydrogenase (ubiquinone) activity"/>
    <property type="evidence" value="ECO:0007669"/>
    <property type="project" value="UniProtKB-EC"/>
</dbReference>
<comment type="subcellular location">
    <subcellularLocation>
        <location evidence="1">Mitochondrion membrane</location>
        <topology evidence="1">Multi-pass membrane protein</topology>
    </subcellularLocation>
</comment>
<evidence type="ECO:0000256" key="7">
    <source>
        <dbReference type="ARBA" id="ARBA00022692"/>
    </source>
</evidence>
<keyword evidence="9" id="KW-0249">Electron transport</keyword>